<sequence>MAAPKIFDMLLLTIVTYTIVVTMNMPTTEAEWCVARFDASEKDLQQGLDYACLIGADCDAIQDGGPCFYPDNLRDHANYAYDTYWKKDNRDPSSCDFGGTAEIVTRDPRVAGDRRGNTSYIVENKFE</sequence>
<dbReference type="PANTHER" id="PTHR31044">
    <property type="entry name" value="BETA-1,3 GLUCANASE"/>
    <property type="match status" value="1"/>
</dbReference>
<keyword evidence="3 4" id="KW-0732">Signal</keyword>
<evidence type="ECO:0000256" key="2">
    <source>
        <dbReference type="ARBA" id="ARBA00022622"/>
    </source>
</evidence>
<keyword evidence="2" id="KW-0336">GPI-anchor</keyword>
<dbReference type="Proteomes" id="UP001341840">
    <property type="component" value="Unassembled WGS sequence"/>
</dbReference>
<evidence type="ECO:0000313" key="6">
    <source>
        <dbReference type="EMBL" id="MED6207609.1"/>
    </source>
</evidence>
<comment type="caution">
    <text evidence="6">The sequence shown here is derived from an EMBL/GenBank/DDBJ whole genome shotgun (WGS) entry which is preliminary data.</text>
</comment>
<evidence type="ECO:0000256" key="3">
    <source>
        <dbReference type="ARBA" id="ARBA00022729"/>
    </source>
</evidence>
<keyword evidence="2" id="KW-0325">Glycoprotein</keyword>
<accession>A0ABU6YCB8</accession>
<keyword evidence="2" id="KW-0449">Lipoprotein</keyword>
<comment type="subcellular location">
    <subcellularLocation>
        <location evidence="1">Cell membrane</location>
        <topology evidence="1">Lipid-anchor</topology>
        <topology evidence="1">GPI-anchor</topology>
    </subcellularLocation>
</comment>
<reference evidence="6 7" key="1">
    <citation type="journal article" date="2023" name="Plants (Basel)">
        <title>Bridging the Gap: Combining Genomics and Transcriptomics Approaches to Understand Stylosanthes scabra, an Orphan Legume from the Brazilian Caatinga.</title>
        <authorList>
            <person name="Ferreira-Neto J.R.C."/>
            <person name="da Silva M.D."/>
            <person name="Binneck E."/>
            <person name="de Melo N.F."/>
            <person name="da Silva R.H."/>
            <person name="de Melo A.L.T.M."/>
            <person name="Pandolfi V."/>
            <person name="Bustamante F.O."/>
            <person name="Brasileiro-Vidal A.C."/>
            <person name="Benko-Iseppon A.M."/>
        </authorList>
    </citation>
    <scope>NUCLEOTIDE SEQUENCE [LARGE SCALE GENOMIC DNA]</scope>
    <source>
        <tissue evidence="6">Leaves</tissue>
    </source>
</reference>
<keyword evidence="7" id="KW-1185">Reference proteome</keyword>
<name>A0ABU6YCB8_9FABA</name>
<evidence type="ECO:0000256" key="4">
    <source>
        <dbReference type="SAM" id="SignalP"/>
    </source>
</evidence>
<dbReference type="InterPro" id="IPR012946">
    <property type="entry name" value="X8"/>
</dbReference>
<gene>
    <name evidence="6" type="ORF">PIB30_037306</name>
</gene>
<dbReference type="Pfam" id="PF07983">
    <property type="entry name" value="X8"/>
    <property type="match status" value="1"/>
</dbReference>
<dbReference type="SMART" id="SM00768">
    <property type="entry name" value="X8"/>
    <property type="match status" value="1"/>
</dbReference>
<protein>
    <recommendedName>
        <fullName evidence="5">X8 domain-containing protein</fullName>
    </recommendedName>
</protein>
<keyword evidence="2" id="KW-0472">Membrane</keyword>
<proteinExistence type="predicted"/>
<feature type="chain" id="PRO_5045490916" description="X8 domain-containing protein" evidence="4">
    <location>
        <begin position="31"/>
        <end position="127"/>
    </location>
</feature>
<feature type="domain" description="X8" evidence="5">
    <location>
        <begin position="31"/>
        <end position="112"/>
    </location>
</feature>
<dbReference type="Gene3D" id="1.20.58.1040">
    <property type="match status" value="1"/>
</dbReference>
<dbReference type="PANTHER" id="PTHR31044:SF52">
    <property type="entry name" value="OS01G0631500 PROTEIN"/>
    <property type="match status" value="1"/>
</dbReference>
<feature type="signal peptide" evidence="4">
    <location>
        <begin position="1"/>
        <end position="30"/>
    </location>
</feature>
<evidence type="ECO:0000259" key="5">
    <source>
        <dbReference type="SMART" id="SM00768"/>
    </source>
</evidence>
<organism evidence="6 7">
    <name type="scientific">Stylosanthes scabra</name>
    <dbReference type="NCBI Taxonomy" id="79078"/>
    <lineage>
        <taxon>Eukaryota</taxon>
        <taxon>Viridiplantae</taxon>
        <taxon>Streptophyta</taxon>
        <taxon>Embryophyta</taxon>
        <taxon>Tracheophyta</taxon>
        <taxon>Spermatophyta</taxon>
        <taxon>Magnoliopsida</taxon>
        <taxon>eudicotyledons</taxon>
        <taxon>Gunneridae</taxon>
        <taxon>Pentapetalae</taxon>
        <taxon>rosids</taxon>
        <taxon>fabids</taxon>
        <taxon>Fabales</taxon>
        <taxon>Fabaceae</taxon>
        <taxon>Papilionoideae</taxon>
        <taxon>50 kb inversion clade</taxon>
        <taxon>dalbergioids sensu lato</taxon>
        <taxon>Dalbergieae</taxon>
        <taxon>Pterocarpus clade</taxon>
        <taxon>Stylosanthes</taxon>
    </lineage>
</organism>
<dbReference type="InterPro" id="IPR044788">
    <property type="entry name" value="X8_dom_prot"/>
</dbReference>
<evidence type="ECO:0000256" key="1">
    <source>
        <dbReference type="ARBA" id="ARBA00004609"/>
    </source>
</evidence>
<dbReference type="EMBL" id="JASCZI010241842">
    <property type="protein sequence ID" value="MED6207609.1"/>
    <property type="molecule type" value="Genomic_DNA"/>
</dbReference>
<evidence type="ECO:0000313" key="7">
    <source>
        <dbReference type="Proteomes" id="UP001341840"/>
    </source>
</evidence>